<dbReference type="InterPro" id="IPR013211">
    <property type="entry name" value="LVIVD"/>
</dbReference>
<dbReference type="NCBIfam" id="TIGR04312">
    <property type="entry name" value="choice_anch_B"/>
    <property type="match status" value="1"/>
</dbReference>
<dbReference type="Proteomes" id="UP001530293">
    <property type="component" value="Unassembled WGS sequence"/>
</dbReference>
<keyword evidence="2" id="KW-0732">Signal</keyword>
<feature type="region of interest" description="Disordered" evidence="1">
    <location>
        <begin position="50"/>
        <end position="80"/>
    </location>
</feature>
<gene>
    <name evidence="3" type="ORF">ACHAWU_004508</name>
</gene>
<dbReference type="AlphaFoldDB" id="A0ABD3N2R7"/>
<evidence type="ECO:0000313" key="3">
    <source>
        <dbReference type="EMBL" id="KAL3767010.1"/>
    </source>
</evidence>
<dbReference type="EMBL" id="JALLBG020000078">
    <property type="protein sequence ID" value="KAL3767010.1"/>
    <property type="molecule type" value="Genomic_DNA"/>
</dbReference>
<dbReference type="Pfam" id="PF08309">
    <property type="entry name" value="LVIVD"/>
    <property type="match status" value="2"/>
</dbReference>
<name>A0ABD3N2R7_9STRA</name>
<evidence type="ECO:0000313" key="4">
    <source>
        <dbReference type="Proteomes" id="UP001530293"/>
    </source>
</evidence>
<proteinExistence type="predicted"/>
<accession>A0ABD3N2R7</accession>
<protein>
    <submittedName>
        <fullName evidence="3">Uncharacterized protein</fullName>
    </submittedName>
</protein>
<feature type="compositionally biased region" description="Low complexity" evidence="1">
    <location>
        <begin position="555"/>
        <end position="593"/>
    </location>
</feature>
<evidence type="ECO:0000256" key="2">
    <source>
        <dbReference type="SAM" id="SignalP"/>
    </source>
</evidence>
<feature type="signal peptide" evidence="2">
    <location>
        <begin position="1"/>
        <end position="17"/>
    </location>
</feature>
<dbReference type="InterPro" id="IPR027589">
    <property type="entry name" value="Choice_anch_B"/>
</dbReference>
<feature type="compositionally biased region" description="Pro residues" evidence="1">
    <location>
        <begin position="594"/>
        <end position="604"/>
    </location>
</feature>
<evidence type="ECO:0000256" key="1">
    <source>
        <dbReference type="SAM" id="MobiDB-lite"/>
    </source>
</evidence>
<feature type="chain" id="PRO_5044860718" evidence="2">
    <location>
        <begin position="18"/>
        <end position="627"/>
    </location>
</feature>
<reference evidence="3 4" key="1">
    <citation type="submission" date="2024-10" db="EMBL/GenBank/DDBJ databases">
        <title>Updated reference genomes for cyclostephanoid diatoms.</title>
        <authorList>
            <person name="Roberts W.R."/>
            <person name="Alverson A.J."/>
        </authorList>
    </citation>
    <scope>NUCLEOTIDE SEQUENCE [LARGE SCALE GENOMIC DNA]</scope>
    <source>
        <strain evidence="3 4">AJA232-27</strain>
    </source>
</reference>
<sequence length="627" mass="67826">MSSYSWVLLVLVSFAAAASSSSSSIHDPDADVHHERRSRIRRVTQEVIVTEGNDGDDTSPSMANNIFGDGDDSSTSTSSSLSSSMANNLFEWNMNHMMLFNGTNHTSRFHIGCEQLLKTNHDPEPLAPINVGGMSMSVVNAGGEGNNEDENDVEMTTTSDVTVSSGVVATAKNCINNFADTGTGTKYACSNINLMSFLNLATFASPNKCNGAIPTASDAWGWMDNGREFALVGLSNGAGFVEITDPLNPVYIGILLSHTGCSMWRNIKTYGNYAFVVSEASGHGLQVFDLRLLLTADPTKMPIEFPETAHYSKFGNSHTMDIDVVAGFAYAMGTNTYSAGLHIVNIQNPTSPTLAGGYSGDGYTHDGQCLTYQGPDTRYTNSQICFCYNEDSLTIVDVTNKSNPTKLSRLTYANSGYTHQGWLTDDGKHVVVNDETDTQTYTRTHVFNVQSLTNPVYVGYHSGTTLASDHNLYIKGNLVFESNYRAGLQVLRIDNLATPKLTQVAHFDIYTSSNSGGYNGSWSNYPYFHSGTVIVSGIEQGLYVLQSANNFGLDTSAPSTSAPSSAPTNSPTSNPTTSKPTKSPTFKPSFKPTTPKPTKAPPTRKPTRRPTAATTTKRQVWEVRNSF</sequence>
<organism evidence="3 4">
    <name type="scientific">Discostella pseudostelligera</name>
    <dbReference type="NCBI Taxonomy" id="259834"/>
    <lineage>
        <taxon>Eukaryota</taxon>
        <taxon>Sar</taxon>
        <taxon>Stramenopiles</taxon>
        <taxon>Ochrophyta</taxon>
        <taxon>Bacillariophyta</taxon>
        <taxon>Coscinodiscophyceae</taxon>
        <taxon>Thalassiosirophycidae</taxon>
        <taxon>Stephanodiscales</taxon>
        <taxon>Stephanodiscaceae</taxon>
        <taxon>Discostella</taxon>
    </lineage>
</organism>
<feature type="region of interest" description="Disordered" evidence="1">
    <location>
        <begin position="555"/>
        <end position="627"/>
    </location>
</feature>
<comment type="caution">
    <text evidence="3">The sequence shown here is derived from an EMBL/GenBank/DDBJ whole genome shotgun (WGS) entry which is preliminary data.</text>
</comment>
<dbReference type="PANTHER" id="PTHR38787:SF3">
    <property type="entry name" value="REGULATORY P DOMAIN-CONTAINING PROTEIN"/>
    <property type="match status" value="1"/>
</dbReference>
<dbReference type="PANTHER" id="PTHR38787">
    <property type="entry name" value="REGULATORY P DOMAIN-CONTAINING PROTEIN"/>
    <property type="match status" value="1"/>
</dbReference>
<feature type="compositionally biased region" description="Low complexity" evidence="1">
    <location>
        <begin position="609"/>
        <end position="618"/>
    </location>
</feature>
<keyword evidence="4" id="KW-1185">Reference proteome</keyword>